<reference evidence="1" key="1">
    <citation type="submission" date="2024-05" db="EMBL/GenBank/DDBJ databases">
        <title>Draft genome assemblies of 36 bacteria isolated from hibernating arctic ground squirrels.</title>
        <authorList>
            <person name="McKee H."/>
            <person name="Mullen L."/>
            <person name="Drown D.M."/>
            <person name="Duddleston K.N."/>
        </authorList>
    </citation>
    <scope>NUCLEOTIDE SEQUENCE</scope>
    <source>
        <strain evidence="1">AN1007</strain>
    </source>
</reference>
<gene>
    <name evidence="1" type="ORF">ABXS70_09360</name>
</gene>
<protein>
    <recommendedName>
        <fullName evidence="2">Transposase</fullName>
    </recommendedName>
</protein>
<dbReference type="EMBL" id="CP159992">
    <property type="protein sequence ID" value="XCP96885.1"/>
    <property type="molecule type" value="Genomic_DNA"/>
</dbReference>
<accession>A0AAU8NGB5</accession>
<dbReference type="RefSeq" id="WP_342551471.1">
    <property type="nucleotide sequence ID" value="NZ_CP159992.1"/>
</dbReference>
<proteinExistence type="predicted"/>
<name>A0AAU8NGB5_9BACL</name>
<sequence length="45" mass="5483">MNRQLMERVMTDQGYRDFREFTRLDDLAAANHVDWLPSFFDLTFL</sequence>
<organism evidence="1">
    <name type="scientific">Paenibacillus sp. AN1007</name>
    <dbReference type="NCBI Taxonomy" id="3151385"/>
    <lineage>
        <taxon>Bacteria</taxon>
        <taxon>Bacillati</taxon>
        <taxon>Bacillota</taxon>
        <taxon>Bacilli</taxon>
        <taxon>Bacillales</taxon>
        <taxon>Paenibacillaceae</taxon>
        <taxon>Paenibacillus</taxon>
    </lineage>
</organism>
<dbReference type="AlphaFoldDB" id="A0AAU8NGB5"/>
<evidence type="ECO:0008006" key="2">
    <source>
        <dbReference type="Google" id="ProtNLM"/>
    </source>
</evidence>
<evidence type="ECO:0000313" key="1">
    <source>
        <dbReference type="EMBL" id="XCP96885.1"/>
    </source>
</evidence>